<comment type="caution">
    <text evidence="1">The sequence shown here is derived from an EMBL/GenBank/DDBJ whole genome shotgun (WGS) entry which is preliminary data.</text>
</comment>
<evidence type="ECO:0000313" key="2">
    <source>
        <dbReference type="Proteomes" id="UP000252107"/>
    </source>
</evidence>
<reference evidence="1" key="1">
    <citation type="submission" date="2016-04" db="EMBL/GenBank/DDBJ databases">
        <authorList>
            <person name="Tabuchi Yagui T.R."/>
        </authorList>
    </citation>
    <scope>NUCLEOTIDE SEQUENCE [LARGE SCALE GENOMIC DNA]</scope>
    <source>
        <strain evidence="1">NIES-26</strain>
    </source>
</reference>
<keyword evidence="2" id="KW-1185">Reference proteome</keyword>
<proteinExistence type="predicted"/>
<accession>A0A367S2Q6</accession>
<organism evidence="1 2">
    <name type="scientific">Nostoc minutum NIES-26</name>
    <dbReference type="NCBI Taxonomy" id="1844469"/>
    <lineage>
        <taxon>Bacteria</taxon>
        <taxon>Bacillati</taxon>
        <taxon>Cyanobacteriota</taxon>
        <taxon>Cyanophyceae</taxon>
        <taxon>Nostocales</taxon>
        <taxon>Nostocaceae</taxon>
        <taxon>Nostoc</taxon>
    </lineage>
</organism>
<gene>
    <name evidence="1" type="ORF">A6770_35025</name>
</gene>
<sequence>MQPRCVNVQRFPISKLNQKPRGKYRWLVEFDCVDGFAIETSLSEIGALKAGEIARSYLHKTISVLGKSYSYFCVRYTSQEDGVMLEKVSPYAISR</sequence>
<evidence type="ECO:0000313" key="1">
    <source>
        <dbReference type="EMBL" id="RCJ42381.1"/>
    </source>
</evidence>
<dbReference type="Proteomes" id="UP000252107">
    <property type="component" value="Unassembled WGS sequence"/>
</dbReference>
<dbReference type="EMBL" id="LXQD01000008">
    <property type="protein sequence ID" value="RCJ42381.1"/>
    <property type="molecule type" value="Genomic_DNA"/>
</dbReference>
<name>A0A367S2Q6_9NOSO</name>
<dbReference type="AlphaFoldDB" id="A0A367S2Q6"/>
<protein>
    <submittedName>
        <fullName evidence="1">Uncharacterized protein</fullName>
    </submittedName>
</protein>